<dbReference type="RefSeq" id="XP_040705601.1">
    <property type="nucleotide sequence ID" value="XM_040848904.1"/>
</dbReference>
<feature type="transmembrane region" description="Helical" evidence="3">
    <location>
        <begin position="280"/>
        <end position="300"/>
    </location>
</feature>
<feature type="transmembrane region" description="Helical" evidence="3">
    <location>
        <begin position="85"/>
        <end position="104"/>
    </location>
</feature>
<feature type="transmembrane region" description="Helical" evidence="3">
    <location>
        <begin position="178"/>
        <end position="202"/>
    </location>
</feature>
<comment type="subcellular location">
    <subcellularLocation>
        <location evidence="1">Membrane</location>
        <topology evidence="1">Multi-pass membrane protein</topology>
    </subcellularLocation>
</comment>
<dbReference type="VEuPathDB" id="FungiDB:ASPSYDRAFT_54761"/>
<dbReference type="Pfam" id="PF07690">
    <property type="entry name" value="MFS_1"/>
    <property type="match status" value="1"/>
</dbReference>
<feature type="transmembrane region" description="Helical" evidence="3">
    <location>
        <begin position="52"/>
        <end position="73"/>
    </location>
</feature>
<organism evidence="5 6">
    <name type="scientific">Aspergillus sydowii CBS 593.65</name>
    <dbReference type="NCBI Taxonomy" id="1036612"/>
    <lineage>
        <taxon>Eukaryota</taxon>
        <taxon>Fungi</taxon>
        <taxon>Dikarya</taxon>
        <taxon>Ascomycota</taxon>
        <taxon>Pezizomycotina</taxon>
        <taxon>Eurotiomycetes</taxon>
        <taxon>Eurotiomycetidae</taxon>
        <taxon>Eurotiales</taxon>
        <taxon>Aspergillaceae</taxon>
        <taxon>Aspergillus</taxon>
        <taxon>Aspergillus subgen. Nidulantes</taxon>
    </lineage>
</organism>
<dbReference type="GeneID" id="63764977"/>
<keyword evidence="3" id="KW-0812">Transmembrane</keyword>
<proteinExistence type="inferred from homology"/>
<dbReference type="InterPro" id="IPR020846">
    <property type="entry name" value="MFS_dom"/>
</dbReference>
<dbReference type="InterPro" id="IPR011701">
    <property type="entry name" value="MFS"/>
</dbReference>
<keyword evidence="6" id="KW-1185">Reference proteome</keyword>
<dbReference type="SUPFAM" id="SSF103473">
    <property type="entry name" value="MFS general substrate transporter"/>
    <property type="match status" value="1"/>
</dbReference>
<dbReference type="Proteomes" id="UP000184356">
    <property type="component" value="Unassembled WGS sequence"/>
</dbReference>
<dbReference type="EMBL" id="KV878583">
    <property type="protein sequence ID" value="OJJ61795.1"/>
    <property type="molecule type" value="Genomic_DNA"/>
</dbReference>
<dbReference type="InterPro" id="IPR050327">
    <property type="entry name" value="Proton-linked_MCT"/>
</dbReference>
<evidence type="ECO:0000313" key="5">
    <source>
        <dbReference type="EMBL" id="OJJ61795.1"/>
    </source>
</evidence>
<feature type="transmembrane region" description="Helical" evidence="3">
    <location>
        <begin position="335"/>
        <end position="363"/>
    </location>
</feature>
<dbReference type="GO" id="GO:0022857">
    <property type="term" value="F:transmembrane transporter activity"/>
    <property type="evidence" value="ECO:0007669"/>
    <property type="project" value="InterPro"/>
</dbReference>
<feature type="transmembrane region" description="Helical" evidence="3">
    <location>
        <begin position="12"/>
        <end position="32"/>
    </location>
</feature>
<dbReference type="InterPro" id="IPR036259">
    <property type="entry name" value="MFS_trans_sf"/>
</dbReference>
<evidence type="ECO:0000256" key="3">
    <source>
        <dbReference type="SAM" id="Phobius"/>
    </source>
</evidence>
<reference evidence="6" key="1">
    <citation type="journal article" date="2017" name="Genome Biol.">
        <title>Comparative genomics reveals high biological diversity and specific adaptations in the industrially and medically important fungal genus Aspergillus.</title>
        <authorList>
            <person name="de Vries R.P."/>
            <person name="Riley R."/>
            <person name="Wiebenga A."/>
            <person name="Aguilar-Osorio G."/>
            <person name="Amillis S."/>
            <person name="Uchima C.A."/>
            <person name="Anderluh G."/>
            <person name="Asadollahi M."/>
            <person name="Askin M."/>
            <person name="Barry K."/>
            <person name="Battaglia E."/>
            <person name="Bayram O."/>
            <person name="Benocci T."/>
            <person name="Braus-Stromeyer S.A."/>
            <person name="Caldana C."/>
            <person name="Canovas D."/>
            <person name="Cerqueira G.C."/>
            <person name="Chen F."/>
            <person name="Chen W."/>
            <person name="Choi C."/>
            <person name="Clum A."/>
            <person name="Dos Santos R.A."/>
            <person name="Damasio A.R."/>
            <person name="Diallinas G."/>
            <person name="Emri T."/>
            <person name="Fekete E."/>
            <person name="Flipphi M."/>
            <person name="Freyberg S."/>
            <person name="Gallo A."/>
            <person name="Gournas C."/>
            <person name="Habgood R."/>
            <person name="Hainaut M."/>
            <person name="Harispe M.L."/>
            <person name="Henrissat B."/>
            <person name="Hilden K.S."/>
            <person name="Hope R."/>
            <person name="Hossain A."/>
            <person name="Karabika E."/>
            <person name="Karaffa L."/>
            <person name="Karanyi Z."/>
            <person name="Krasevec N."/>
            <person name="Kuo A."/>
            <person name="Kusch H."/>
            <person name="LaButti K."/>
            <person name="Lagendijk E.L."/>
            <person name="Lapidus A."/>
            <person name="Levasseur A."/>
            <person name="Lindquist E."/>
            <person name="Lipzen A."/>
            <person name="Logrieco A.F."/>
            <person name="MacCabe A."/>
            <person name="Maekelae M.R."/>
            <person name="Malavazi I."/>
            <person name="Melin P."/>
            <person name="Meyer V."/>
            <person name="Mielnichuk N."/>
            <person name="Miskei M."/>
            <person name="Molnar A.P."/>
            <person name="Mule G."/>
            <person name="Ngan C.Y."/>
            <person name="Orejas M."/>
            <person name="Orosz E."/>
            <person name="Ouedraogo J.P."/>
            <person name="Overkamp K.M."/>
            <person name="Park H.-S."/>
            <person name="Perrone G."/>
            <person name="Piumi F."/>
            <person name="Punt P.J."/>
            <person name="Ram A.F."/>
            <person name="Ramon A."/>
            <person name="Rauscher S."/>
            <person name="Record E."/>
            <person name="Riano-Pachon D.M."/>
            <person name="Robert V."/>
            <person name="Roehrig J."/>
            <person name="Ruller R."/>
            <person name="Salamov A."/>
            <person name="Salih N.S."/>
            <person name="Samson R.A."/>
            <person name="Sandor E."/>
            <person name="Sanguinetti M."/>
            <person name="Schuetze T."/>
            <person name="Sepcic K."/>
            <person name="Shelest E."/>
            <person name="Sherlock G."/>
            <person name="Sophianopoulou V."/>
            <person name="Squina F.M."/>
            <person name="Sun H."/>
            <person name="Susca A."/>
            <person name="Todd R.B."/>
            <person name="Tsang A."/>
            <person name="Unkles S.E."/>
            <person name="van de Wiele N."/>
            <person name="van Rossen-Uffink D."/>
            <person name="Oliveira J.V."/>
            <person name="Vesth T.C."/>
            <person name="Visser J."/>
            <person name="Yu J.-H."/>
            <person name="Zhou M."/>
            <person name="Andersen M.R."/>
            <person name="Archer D.B."/>
            <person name="Baker S.E."/>
            <person name="Benoit I."/>
            <person name="Brakhage A.A."/>
            <person name="Braus G.H."/>
            <person name="Fischer R."/>
            <person name="Frisvad J.C."/>
            <person name="Goldman G.H."/>
            <person name="Houbraken J."/>
            <person name="Oakley B."/>
            <person name="Pocsi I."/>
            <person name="Scazzocchio C."/>
            <person name="Seiboth B."/>
            <person name="vanKuyk P.A."/>
            <person name="Wortman J."/>
            <person name="Dyer P.S."/>
            <person name="Grigoriev I.V."/>
        </authorList>
    </citation>
    <scope>NUCLEOTIDE SEQUENCE [LARGE SCALE GENOMIC DNA]</scope>
    <source>
        <strain evidence="6">CBS 593.65</strain>
    </source>
</reference>
<protein>
    <recommendedName>
        <fullName evidence="4">Major facilitator superfamily (MFS) profile domain-containing protein</fullName>
    </recommendedName>
</protein>
<evidence type="ECO:0000256" key="2">
    <source>
        <dbReference type="ARBA" id="ARBA00006727"/>
    </source>
</evidence>
<comment type="similarity">
    <text evidence="2">Belongs to the major facilitator superfamily. Monocarboxylate porter (TC 2.A.1.13) family.</text>
</comment>
<dbReference type="Gene3D" id="1.20.1250.20">
    <property type="entry name" value="MFS general substrate transporter like domains"/>
    <property type="match status" value="1"/>
</dbReference>
<evidence type="ECO:0000256" key="1">
    <source>
        <dbReference type="ARBA" id="ARBA00004141"/>
    </source>
</evidence>
<dbReference type="PANTHER" id="PTHR11360">
    <property type="entry name" value="MONOCARBOXYLATE TRANSPORTER"/>
    <property type="match status" value="1"/>
</dbReference>
<dbReference type="STRING" id="1036612.A0A1L9TQZ3"/>
<dbReference type="GO" id="GO:0016020">
    <property type="term" value="C:membrane"/>
    <property type="evidence" value="ECO:0007669"/>
    <property type="project" value="UniProtKB-SubCell"/>
</dbReference>
<evidence type="ECO:0000259" key="4">
    <source>
        <dbReference type="PROSITE" id="PS50850"/>
    </source>
</evidence>
<feature type="transmembrane region" description="Helical" evidence="3">
    <location>
        <begin position="414"/>
        <end position="433"/>
    </location>
</feature>
<feature type="transmembrane region" description="Helical" evidence="3">
    <location>
        <begin position="307"/>
        <end position="329"/>
    </location>
</feature>
<evidence type="ECO:0000313" key="6">
    <source>
        <dbReference type="Proteomes" id="UP000184356"/>
    </source>
</evidence>
<dbReference type="AlphaFoldDB" id="A0A1L9TQZ3"/>
<feature type="transmembrane region" description="Helical" evidence="3">
    <location>
        <begin position="239"/>
        <end position="260"/>
    </location>
</feature>
<keyword evidence="3" id="KW-0472">Membrane</keyword>
<accession>A0A1L9TQZ3</accession>
<feature type="transmembrane region" description="Helical" evidence="3">
    <location>
        <begin position="110"/>
        <end position="134"/>
    </location>
</feature>
<name>A0A1L9TQZ3_9EURO</name>
<dbReference type="OrthoDB" id="6499973at2759"/>
<feature type="domain" description="Major facilitator superfamily (MFS) profile" evidence="4">
    <location>
        <begin position="238"/>
        <end position="439"/>
    </location>
</feature>
<keyword evidence="3" id="KW-1133">Transmembrane helix</keyword>
<feature type="transmembrane region" description="Helical" evidence="3">
    <location>
        <begin position="146"/>
        <end position="166"/>
    </location>
</feature>
<dbReference type="PROSITE" id="PS50850">
    <property type="entry name" value="MFS"/>
    <property type="match status" value="1"/>
</dbReference>
<sequence length="439" mass="46599">MACIKLLTHTESGFQAWLCVVGAFLFIIPSFGSMQSIGTIQSYLYLSQLKTYSIGPVGWITGLYLFLSYFLNIQVGPLCDSYSPTLIVPIGALTTTASFLLLAVCSQYWQFMLCLSVFGAAGGAILGALAVSVIAQSSYFVRRRGVAMGIALTGSSTGSIIIPIMLRSTFPNLGWAWSIRLMAFVIGTITALGAACFMPYFLTAATRNAGTTAQAQPSRGAGGRRIALVDLTAFKSVPFIFLSLAMCLLEFAIFAIAGLLPTLATTGSSSFTGENSANSYTLIAVLSAGSCPGLIIPGIATNLVGPFNVILIMTALTLVFMGSLFIPFAGKSEGVLYAFSALWGFGSGSFLSMAEVILWTICLGATCDLRSYGRFYGTMTFLVNFAVLLAVPLSGLMLDHLGTRPLTSLLTGDLFLGVVFYILARGALLGRWLSLRQKV</sequence>
<feature type="transmembrane region" description="Helical" evidence="3">
    <location>
        <begin position="375"/>
        <end position="394"/>
    </location>
</feature>
<dbReference type="PANTHER" id="PTHR11360:SF230">
    <property type="entry name" value="MONOCARBOXYLATE TRANSPORTER, PUTATIVE (AFU_ORTHOLOGUE AFUA_2G12790)-RELATED"/>
    <property type="match status" value="1"/>
</dbReference>
<gene>
    <name evidence="5" type="ORF">ASPSYDRAFT_54761</name>
</gene>